<evidence type="ECO:0000313" key="1">
    <source>
        <dbReference type="Proteomes" id="UP000095286"/>
    </source>
</evidence>
<proteinExistence type="predicted"/>
<dbReference type="WBParaSite" id="RSKR_0000649600.1">
    <property type="protein sequence ID" value="RSKR_0000649600.1"/>
    <property type="gene ID" value="RSKR_0000649600"/>
</dbReference>
<reference evidence="2" key="1">
    <citation type="submission" date="2016-11" db="UniProtKB">
        <authorList>
            <consortium name="WormBaseParasite"/>
        </authorList>
    </citation>
    <scope>IDENTIFICATION</scope>
    <source>
        <strain evidence="2">KR3021</strain>
    </source>
</reference>
<dbReference type="Proteomes" id="UP000095286">
    <property type="component" value="Unplaced"/>
</dbReference>
<protein>
    <submittedName>
        <fullName evidence="2">Type II site-specific deoxyribonuclease</fullName>
    </submittedName>
</protein>
<name>A0AC35U118_9BILA</name>
<organism evidence="1 2">
    <name type="scientific">Rhabditophanes sp. KR3021</name>
    <dbReference type="NCBI Taxonomy" id="114890"/>
    <lineage>
        <taxon>Eukaryota</taxon>
        <taxon>Metazoa</taxon>
        <taxon>Ecdysozoa</taxon>
        <taxon>Nematoda</taxon>
        <taxon>Chromadorea</taxon>
        <taxon>Rhabditida</taxon>
        <taxon>Tylenchina</taxon>
        <taxon>Panagrolaimomorpha</taxon>
        <taxon>Strongyloidoidea</taxon>
        <taxon>Alloionematidae</taxon>
        <taxon>Rhabditophanes</taxon>
    </lineage>
</organism>
<evidence type="ECO:0000313" key="2">
    <source>
        <dbReference type="WBParaSite" id="RSKR_0000649600.1"/>
    </source>
</evidence>
<sequence length="225" mass="26130">MVEERIKRVTEEEKFSILYDVLERKVGEDLEAKRKIGNLLKDKCPVYYFMKDYARYIGYTYDIFKRRKVGMKFLDGFSEETSLIWKRCMIDANQNGTNLSLGVAANYSLNLFRADWIKTLGVGMIIELLNGRNFEMEERDTPTITIWTCKKRLRKELVEATKHFNLDNDAATIKKQLDELTPVEGGKPCDVYLAIDSSAVRSEWDFAKTVDGIFYIEETLSIKAK</sequence>
<accession>A0AC35U118</accession>